<organism evidence="1 2">
    <name type="scientific">Guyanagaster necrorhizus</name>
    <dbReference type="NCBI Taxonomy" id="856835"/>
    <lineage>
        <taxon>Eukaryota</taxon>
        <taxon>Fungi</taxon>
        <taxon>Dikarya</taxon>
        <taxon>Basidiomycota</taxon>
        <taxon>Agaricomycotina</taxon>
        <taxon>Agaricomycetes</taxon>
        <taxon>Agaricomycetidae</taxon>
        <taxon>Agaricales</taxon>
        <taxon>Marasmiineae</taxon>
        <taxon>Physalacriaceae</taxon>
        <taxon>Guyanagaster</taxon>
    </lineage>
</organism>
<comment type="caution">
    <text evidence="1">The sequence shown here is derived from an EMBL/GenBank/DDBJ whole genome shotgun (WGS) entry which is preliminary data.</text>
</comment>
<evidence type="ECO:0000313" key="2">
    <source>
        <dbReference type="Proteomes" id="UP000812287"/>
    </source>
</evidence>
<reference evidence="1" key="1">
    <citation type="submission" date="2020-11" db="EMBL/GenBank/DDBJ databases">
        <title>Adaptations for nitrogen fixation in a non-lichenized fungal sporocarp promotes dispersal by wood-feeding termites.</title>
        <authorList>
            <consortium name="DOE Joint Genome Institute"/>
            <person name="Koch R.A."/>
            <person name="Yoon G."/>
            <person name="Arayal U."/>
            <person name="Lail K."/>
            <person name="Amirebrahimi M."/>
            <person name="Labutti K."/>
            <person name="Lipzen A."/>
            <person name="Riley R."/>
            <person name="Barry K."/>
            <person name="Henrissat B."/>
            <person name="Grigoriev I.V."/>
            <person name="Herr J.R."/>
            <person name="Aime M.C."/>
        </authorList>
    </citation>
    <scope>NUCLEOTIDE SEQUENCE</scope>
    <source>
        <strain evidence="1">MCA 3950</strain>
    </source>
</reference>
<evidence type="ECO:0000313" key="1">
    <source>
        <dbReference type="EMBL" id="KAG7447070.1"/>
    </source>
</evidence>
<sequence>MFICAAPTCRKASLLFQVARSVTAGMTNACFIISAHVVYRDTRRREAVEEAQISSLRSPWIIVDPAYDRLTAVYLPC</sequence>
<name>A0A9P7VUQ5_9AGAR</name>
<gene>
    <name evidence="1" type="ORF">BT62DRAFT_101548</name>
</gene>
<dbReference type="Proteomes" id="UP000812287">
    <property type="component" value="Unassembled WGS sequence"/>
</dbReference>
<keyword evidence="2" id="KW-1185">Reference proteome</keyword>
<proteinExistence type="predicted"/>
<dbReference type="GeneID" id="66100519"/>
<accession>A0A9P7VUQ5</accession>
<dbReference type="RefSeq" id="XP_043040570.1">
    <property type="nucleotide sequence ID" value="XM_043178232.1"/>
</dbReference>
<protein>
    <submittedName>
        <fullName evidence="1">Uncharacterized protein</fullName>
    </submittedName>
</protein>
<dbReference type="AlphaFoldDB" id="A0A9P7VUQ5"/>
<dbReference type="EMBL" id="MU250533">
    <property type="protein sequence ID" value="KAG7447070.1"/>
    <property type="molecule type" value="Genomic_DNA"/>
</dbReference>